<feature type="compositionally biased region" description="Polar residues" evidence="1">
    <location>
        <begin position="9"/>
        <end position="21"/>
    </location>
</feature>
<reference evidence="2" key="3">
    <citation type="submission" date="2015-02" db="UniProtKB">
        <authorList>
            <consortium name="EnsemblProtists"/>
        </authorList>
    </citation>
    <scope>IDENTIFICATION</scope>
    <source>
        <strain evidence="2">DAOM BR144</strain>
    </source>
</reference>
<evidence type="ECO:0000313" key="3">
    <source>
        <dbReference type="Proteomes" id="UP000019132"/>
    </source>
</evidence>
<sequence length="395" mass="44092">MAERRRSGPVSNSFSDATSASGVGPSGGDLSYVPSDVPVLMEGVLKKRGANLPVMRDRYCVATWEADPHTHARVVRLRTYKSQKSYAKSRDKPVSSHVLKCFGEWDGKGNFHKYEHAFLMETDESKVFFCTAPSEAEKRRWIDVMRAIDSAENSLVESSRSVGAHDELKQAAKRQSSVRPSLLRGQSSNLRNERSESAAFQSDSEDDDHDRDEDGLHDEEFYANEEQHSVTDSEEHSRDDGLFRSSSGAGSELNGLDGRGERASKSEPADWGIYGDNYDQPTVSRYDAVDRPVVLLDEELLHEKADKAPLASDLFLFDDAGPSRFGAVTIKKKEGENDDDLADFVDEELAARLEREKSEKILRKRVQKLESNRDLYAEMAAARLARCTSSEKVAT</sequence>
<feature type="compositionally biased region" description="Basic and acidic residues" evidence="1">
    <location>
        <begin position="258"/>
        <end position="268"/>
    </location>
</feature>
<evidence type="ECO:0000256" key="1">
    <source>
        <dbReference type="SAM" id="MobiDB-lite"/>
    </source>
</evidence>
<dbReference type="EnsemblProtists" id="PYU1_T002064">
    <property type="protein sequence ID" value="PYU1_T002064"/>
    <property type="gene ID" value="PYU1_G002062"/>
</dbReference>
<dbReference type="InterPro" id="IPR011993">
    <property type="entry name" value="PH-like_dom_sf"/>
</dbReference>
<dbReference type="Proteomes" id="UP000019132">
    <property type="component" value="Unassembled WGS sequence"/>
</dbReference>
<dbReference type="VEuPathDB" id="FungiDB:PYU1_G002062"/>
<dbReference type="STRING" id="431595.K3WAS3"/>
<reference evidence="3" key="2">
    <citation type="submission" date="2010-04" db="EMBL/GenBank/DDBJ databases">
        <authorList>
            <person name="Buell R."/>
            <person name="Hamilton J."/>
            <person name="Hostetler J."/>
        </authorList>
    </citation>
    <scope>NUCLEOTIDE SEQUENCE [LARGE SCALE GENOMIC DNA]</scope>
    <source>
        <strain evidence="3">DAOM:BR144</strain>
    </source>
</reference>
<feature type="region of interest" description="Disordered" evidence="1">
    <location>
        <begin position="1"/>
        <end position="27"/>
    </location>
</feature>
<dbReference type="SUPFAM" id="SSF50729">
    <property type="entry name" value="PH domain-like"/>
    <property type="match status" value="1"/>
</dbReference>
<organism evidence="2 3">
    <name type="scientific">Globisporangium ultimum (strain ATCC 200006 / CBS 805.95 / DAOM BR144)</name>
    <name type="common">Pythium ultimum</name>
    <dbReference type="NCBI Taxonomy" id="431595"/>
    <lineage>
        <taxon>Eukaryota</taxon>
        <taxon>Sar</taxon>
        <taxon>Stramenopiles</taxon>
        <taxon>Oomycota</taxon>
        <taxon>Peronosporomycetes</taxon>
        <taxon>Pythiales</taxon>
        <taxon>Pythiaceae</taxon>
        <taxon>Globisporangium</taxon>
    </lineage>
</organism>
<feature type="region of interest" description="Disordered" evidence="1">
    <location>
        <begin position="155"/>
        <end position="277"/>
    </location>
</feature>
<dbReference type="InParanoid" id="K3WAS3"/>
<accession>K3WAS3</accession>
<feature type="compositionally biased region" description="Basic and acidic residues" evidence="1">
    <location>
        <begin position="212"/>
        <end position="242"/>
    </location>
</feature>
<reference evidence="3" key="1">
    <citation type="journal article" date="2010" name="Genome Biol.">
        <title>Genome sequence of the necrotrophic plant pathogen Pythium ultimum reveals original pathogenicity mechanisms and effector repertoire.</title>
        <authorList>
            <person name="Levesque C.A."/>
            <person name="Brouwer H."/>
            <person name="Cano L."/>
            <person name="Hamilton J.P."/>
            <person name="Holt C."/>
            <person name="Huitema E."/>
            <person name="Raffaele S."/>
            <person name="Robideau G.P."/>
            <person name="Thines M."/>
            <person name="Win J."/>
            <person name="Zerillo M.M."/>
            <person name="Beakes G.W."/>
            <person name="Boore J.L."/>
            <person name="Busam D."/>
            <person name="Dumas B."/>
            <person name="Ferriera S."/>
            <person name="Fuerstenberg S.I."/>
            <person name="Gachon C.M."/>
            <person name="Gaulin E."/>
            <person name="Govers F."/>
            <person name="Grenville-Briggs L."/>
            <person name="Horner N."/>
            <person name="Hostetler J."/>
            <person name="Jiang R.H."/>
            <person name="Johnson J."/>
            <person name="Krajaejun T."/>
            <person name="Lin H."/>
            <person name="Meijer H.J."/>
            <person name="Moore B."/>
            <person name="Morris P."/>
            <person name="Phuntmart V."/>
            <person name="Puiu D."/>
            <person name="Shetty J."/>
            <person name="Stajich J.E."/>
            <person name="Tripathy S."/>
            <person name="Wawra S."/>
            <person name="van West P."/>
            <person name="Whitty B.R."/>
            <person name="Coutinho P.M."/>
            <person name="Henrissat B."/>
            <person name="Martin F."/>
            <person name="Thomas P.D."/>
            <person name="Tyler B.M."/>
            <person name="De Vries R.P."/>
            <person name="Kamoun S."/>
            <person name="Yandell M."/>
            <person name="Tisserat N."/>
            <person name="Buell C.R."/>
        </authorList>
    </citation>
    <scope>NUCLEOTIDE SEQUENCE</scope>
    <source>
        <strain evidence="3">DAOM:BR144</strain>
    </source>
</reference>
<evidence type="ECO:0008006" key="4">
    <source>
        <dbReference type="Google" id="ProtNLM"/>
    </source>
</evidence>
<dbReference type="HOGENOM" id="CLU_699235_0_0_1"/>
<keyword evidence="3" id="KW-1185">Reference proteome</keyword>
<dbReference type="eggNOG" id="ENOG502RUX1">
    <property type="taxonomic scope" value="Eukaryota"/>
</dbReference>
<dbReference type="Gene3D" id="2.30.29.30">
    <property type="entry name" value="Pleckstrin-homology domain (PH domain)/Phosphotyrosine-binding domain (PTB)"/>
    <property type="match status" value="1"/>
</dbReference>
<evidence type="ECO:0000313" key="2">
    <source>
        <dbReference type="EnsemblProtists" id="PYU1_T002064"/>
    </source>
</evidence>
<proteinExistence type="predicted"/>
<name>K3WAS3_GLOUD</name>
<protein>
    <recommendedName>
        <fullName evidence="4">PH domain-containing protein</fullName>
    </recommendedName>
</protein>
<dbReference type="AlphaFoldDB" id="K3WAS3"/>
<dbReference type="EMBL" id="GL376634">
    <property type="status" value="NOT_ANNOTATED_CDS"/>
    <property type="molecule type" value="Genomic_DNA"/>
</dbReference>
<feature type="compositionally biased region" description="Polar residues" evidence="1">
    <location>
        <begin position="173"/>
        <end position="190"/>
    </location>
</feature>